<dbReference type="Pfam" id="PF13454">
    <property type="entry name" value="NAD_binding_9"/>
    <property type="match status" value="1"/>
</dbReference>
<dbReference type="InterPro" id="IPR038732">
    <property type="entry name" value="HpyO/CreE_NAD-binding"/>
</dbReference>
<dbReference type="PANTHER" id="PTHR40254">
    <property type="entry name" value="BLR0577 PROTEIN"/>
    <property type="match status" value="1"/>
</dbReference>
<comment type="caution">
    <text evidence="2">The sequence shown here is derived from an EMBL/GenBank/DDBJ whole genome shotgun (WGS) entry which is preliminary data.</text>
</comment>
<sequence>MEERTKHKDEAYRVAIVGLGPKGLYGLERLLAQMEDMKLDCPVHIHVYNQNEFFGAGDIYRNDQPSHLIMNYSNRNIDMWTKELPNCILEDTPDFTTWLSSKTGIPAAHNKNGFSSRATVGNYLMDGFIRLCQNLSQNIEVFPHISVVTDIENRQDGYVIRTKEKGDGDQKHFKKILMTTGHSWNGARFNTAHGTEPYIEFIYPTNKNLGSIPKDVTVAFKGMGLTFIDAVLALTEGYGGTFRKKSDGSYHYVPSGNEPKKLIPFSRTGIPMIPRNGEADDGIPPYYLTEEVVKNLKILSPICFENHILPLIKKEFCFNYYKVLFKSNNKELLYNADFTVIEKQIDDYHETYPKEKRFNWEMLEWPFKADDLVSHKEIIEYVAMCIQQVEKGPLMSPILAAAGTWRKISAVFNEVYSFGGLDAASHQLFDSYYFGFFNRIAYGPPLENMKKIHALAKCGILDFDFARNPEVTLVKETNSFLITSSEVQKSAHVDYLVDARIPKGSTSGKIGTLFSNLLKRGILRFFCNEDDVKYTPGCIDIDHKGRPLDCNGTVNKDITFYGTPTEGITFDNDTLSRKRNNFASQWAFDVAMDIKHNHENIIKDQREHGILQR</sequence>
<keyword evidence="3" id="KW-1185">Reference proteome</keyword>
<protein>
    <submittedName>
        <fullName evidence="2">FAD/NAD(P)-binding protein</fullName>
    </submittedName>
</protein>
<dbReference type="PANTHER" id="PTHR40254:SF1">
    <property type="entry name" value="BLR0577 PROTEIN"/>
    <property type="match status" value="1"/>
</dbReference>
<dbReference type="Proteomes" id="UP001549773">
    <property type="component" value="Unassembled WGS sequence"/>
</dbReference>
<dbReference type="RefSeq" id="WP_354617476.1">
    <property type="nucleotide sequence ID" value="NZ_JBEWYP010000002.1"/>
</dbReference>
<gene>
    <name evidence="2" type="ORF">ABXZ32_04495</name>
</gene>
<evidence type="ECO:0000313" key="2">
    <source>
        <dbReference type="EMBL" id="MET7028640.1"/>
    </source>
</evidence>
<dbReference type="InterPro" id="IPR052189">
    <property type="entry name" value="L-asp_N-monooxygenase_NS-form"/>
</dbReference>
<feature type="domain" description="FAD-dependent urate hydroxylase HpyO/Asp monooxygenase CreE-like FAD/NAD(P)-binding" evidence="1">
    <location>
        <begin position="15"/>
        <end position="182"/>
    </location>
</feature>
<name>A0ABV2TUU3_9FLAO</name>
<accession>A0ABV2TUU3</accession>
<organism evidence="2 3">
    <name type="scientific">Sediminicola luteus</name>
    <dbReference type="NCBI Taxonomy" id="319238"/>
    <lineage>
        <taxon>Bacteria</taxon>
        <taxon>Pseudomonadati</taxon>
        <taxon>Bacteroidota</taxon>
        <taxon>Flavobacteriia</taxon>
        <taxon>Flavobacteriales</taxon>
        <taxon>Flavobacteriaceae</taxon>
        <taxon>Sediminicola</taxon>
    </lineage>
</organism>
<evidence type="ECO:0000259" key="1">
    <source>
        <dbReference type="Pfam" id="PF13454"/>
    </source>
</evidence>
<proteinExistence type="predicted"/>
<dbReference type="EMBL" id="JBEWYP010000002">
    <property type="protein sequence ID" value="MET7028640.1"/>
    <property type="molecule type" value="Genomic_DNA"/>
</dbReference>
<evidence type="ECO:0000313" key="3">
    <source>
        <dbReference type="Proteomes" id="UP001549773"/>
    </source>
</evidence>
<reference evidence="2 3" key="1">
    <citation type="submission" date="2024-07" db="EMBL/GenBank/DDBJ databases">
        <title>The genome sequence of type strain Sediminicola luteus GDMCC 1.2596T.</title>
        <authorList>
            <person name="Liu Y."/>
        </authorList>
    </citation>
    <scope>NUCLEOTIDE SEQUENCE [LARGE SCALE GENOMIC DNA]</scope>
    <source>
        <strain evidence="2 3">GDMCC 1.2596</strain>
    </source>
</reference>